<sequence>MMQQCAAAALSQFQATEPAFLEYPSKLFVETTSRCNLNCVMCMKQNSGGSMRDGDLAPELFQALEPAFANLDALVLNGVGEPLINTRLEQYISHARSRMPRGSWIGFQSNGLLLSNLRAISLLDAGIDKICLSMDGVDASTFSAIRAGSELADLEHACKALLSAKLACRRPEMEIGVEFVVMRDNLAQLPAALCWAAERGVSFAIVSHLHPFDEPHLESCSYDLCSDEAITLFQSWKSKAELKGVEIGRYFEILWNYKKSPEERRIIDFVAAMKADAQQRGVTLDLKRLFAMNTSRIEQSQGIFEEAAFVARKHGIDLRLPEIARREKRGCGFIEQGSAFISWDGGMHPCYHLWHPCRSFANGWEHAVQPRVFGSIAERGVMEIWNSEEFIRYRQNVLRHDYPSCAECNTSPCDLVQAERFEQDCYVNSEPCGSCLWSSGVFRCLD</sequence>
<organism evidence="8 9">
    <name type="scientific">Citrifermentans bremense</name>
    <dbReference type="NCBI Taxonomy" id="60035"/>
    <lineage>
        <taxon>Bacteria</taxon>
        <taxon>Pseudomonadati</taxon>
        <taxon>Thermodesulfobacteriota</taxon>
        <taxon>Desulfuromonadia</taxon>
        <taxon>Geobacterales</taxon>
        <taxon>Geobacteraceae</taxon>
        <taxon>Citrifermentans</taxon>
    </lineage>
</organism>
<evidence type="ECO:0000256" key="1">
    <source>
        <dbReference type="ARBA" id="ARBA00001966"/>
    </source>
</evidence>
<evidence type="ECO:0000256" key="4">
    <source>
        <dbReference type="ARBA" id="ARBA00022723"/>
    </source>
</evidence>
<dbReference type="InterPro" id="IPR027586">
    <property type="entry name" value="rSAM_metal_mat"/>
</dbReference>
<dbReference type="InterPro" id="IPR034391">
    <property type="entry name" value="AdoMet-like_SPASM_containing"/>
</dbReference>
<name>A0A7R7FT12_9BACT</name>
<evidence type="ECO:0000256" key="6">
    <source>
        <dbReference type="ARBA" id="ARBA00023014"/>
    </source>
</evidence>
<dbReference type="SFLD" id="SFLDG01067">
    <property type="entry name" value="SPASM/twitch_domain_containing"/>
    <property type="match status" value="1"/>
</dbReference>
<dbReference type="InterPro" id="IPR050377">
    <property type="entry name" value="Radical_SAM_PqqE_MftC-like"/>
</dbReference>
<evidence type="ECO:0000256" key="3">
    <source>
        <dbReference type="ARBA" id="ARBA00022691"/>
    </source>
</evidence>
<dbReference type="Gene3D" id="3.20.20.70">
    <property type="entry name" value="Aldolase class I"/>
    <property type="match status" value="2"/>
</dbReference>
<dbReference type="InterPro" id="IPR013785">
    <property type="entry name" value="Aldolase_TIM"/>
</dbReference>
<keyword evidence="4" id="KW-0479">Metal-binding</keyword>
<dbReference type="InterPro" id="IPR058240">
    <property type="entry name" value="rSAM_sf"/>
</dbReference>
<accession>A0A7R7FT12</accession>
<keyword evidence="5" id="KW-0408">Iron</keyword>
<evidence type="ECO:0000313" key="9">
    <source>
        <dbReference type="Proteomes" id="UP000515472"/>
    </source>
</evidence>
<gene>
    <name evidence="8" type="ORF">GEOBRER4_n2882</name>
</gene>
<evidence type="ECO:0000256" key="2">
    <source>
        <dbReference type="ARBA" id="ARBA00022485"/>
    </source>
</evidence>
<keyword evidence="9" id="KW-1185">Reference proteome</keyword>
<dbReference type="GO" id="GO:0003824">
    <property type="term" value="F:catalytic activity"/>
    <property type="evidence" value="ECO:0007669"/>
    <property type="project" value="InterPro"/>
</dbReference>
<dbReference type="Pfam" id="PF13186">
    <property type="entry name" value="SPASM"/>
    <property type="match status" value="1"/>
</dbReference>
<dbReference type="CDD" id="cd01335">
    <property type="entry name" value="Radical_SAM"/>
    <property type="match status" value="1"/>
</dbReference>
<feature type="domain" description="Radical SAM core" evidence="7">
    <location>
        <begin position="21"/>
        <end position="246"/>
    </location>
</feature>
<dbReference type="CDD" id="cd21121">
    <property type="entry name" value="SPASM_Cmo-like"/>
    <property type="match status" value="1"/>
</dbReference>
<dbReference type="NCBIfam" id="TIGR04311">
    <property type="entry name" value="rSAM_Geo_metal"/>
    <property type="match status" value="1"/>
</dbReference>
<evidence type="ECO:0000313" key="8">
    <source>
        <dbReference type="EMBL" id="BCO11499.1"/>
    </source>
</evidence>
<dbReference type="PANTHER" id="PTHR11228">
    <property type="entry name" value="RADICAL SAM DOMAIN PROTEIN"/>
    <property type="match status" value="1"/>
</dbReference>
<dbReference type="Proteomes" id="UP000515472">
    <property type="component" value="Chromosome"/>
</dbReference>
<dbReference type="SFLD" id="SFLDS00029">
    <property type="entry name" value="Radical_SAM"/>
    <property type="match status" value="1"/>
</dbReference>
<dbReference type="InterPro" id="IPR023885">
    <property type="entry name" value="4Fe4S-binding_SPASM_dom"/>
</dbReference>
<protein>
    <submittedName>
        <fullName evidence="8">Radical SAM domain protein</fullName>
    </submittedName>
</protein>
<evidence type="ECO:0000256" key="5">
    <source>
        <dbReference type="ARBA" id="ARBA00023004"/>
    </source>
</evidence>
<evidence type="ECO:0000259" key="7">
    <source>
        <dbReference type="PROSITE" id="PS51918"/>
    </source>
</evidence>
<keyword evidence="3" id="KW-0949">S-adenosyl-L-methionine</keyword>
<keyword evidence="6" id="KW-0411">Iron-sulfur</keyword>
<proteinExistence type="predicted"/>
<dbReference type="PANTHER" id="PTHR11228:SF7">
    <property type="entry name" value="PQQA PEPTIDE CYCLASE"/>
    <property type="match status" value="1"/>
</dbReference>
<dbReference type="InterPro" id="IPR007197">
    <property type="entry name" value="rSAM"/>
</dbReference>
<reference evidence="8 9" key="1">
    <citation type="submission" date="2020-06" db="EMBL/GenBank/DDBJ databases">
        <title>Interaction of electrochemicaly active bacteria, Geobacter bremensis R4 on different carbon anode.</title>
        <authorList>
            <person name="Meng L."/>
            <person name="Yoshida N."/>
        </authorList>
    </citation>
    <scope>NUCLEOTIDE SEQUENCE [LARGE SCALE GENOMIC DNA]</scope>
    <source>
        <strain evidence="8 9">R4</strain>
    </source>
</reference>
<dbReference type="SFLD" id="SFLDG01387">
    <property type="entry name" value="BtrN-like_SPASM_domain_contain"/>
    <property type="match status" value="1"/>
</dbReference>
<dbReference type="GO" id="GO:0051536">
    <property type="term" value="F:iron-sulfur cluster binding"/>
    <property type="evidence" value="ECO:0007669"/>
    <property type="project" value="UniProtKB-KW"/>
</dbReference>
<dbReference type="GO" id="GO:0046872">
    <property type="term" value="F:metal ion binding"/>
    <property type="evidence" value="ECO:0007669"/>
    <property type="project" value="UniProtKB-KW"/>
</dbReference>
<dbReference type="SUPFAM" id="SSF102114">
    <property type="entry name" value="Radical SAM enzymes"/>
    <property type="match status" value="1"/>
</dbReference>
<keyword evidence="2" id="KW-0004">4Fe-4S</keyword>
<dbReference type="AlphaFoldDB" id="A0A7R7FT12"/>
<dbReference type="EMBL" id="AP023213">
    <property type="protein sequence ID" value="BCO11499.1"/>
    <property type="molecule type" value="Genomic_DNA"/>
</dbReference>
<dbReference type="PROSITE" id="PS51918">
    <property type="entry name" value="RADICAL_SAM"/>
    <property type="match status" value="1"/>
</dbReference>
<comment type="cofactor">
    <cofactor evidence="1">
        <name>[4Fe-4S] cluster</name>
        <dbReference type="ChEBI" id="CHEBI:49883"/>
    </cofactor>
</comment>